<sequence>MVLWASGPNGGLHAVGRLKSRSEKRPTPDFRPDEAGPSEYRVDIRIVRHIIPHITRNVAKTTPERADLAVLKFANATNFPVTLSQWRAIHALVPLDDSVDDTLWNGILHWARRFVETVDLEEEEREYKVRAAELLGEARTALTHDGDWREPLLAAFKATNTLGWRIPLDVRA</sequence>
<gene>
    <name evidence="2" type="ORF">AB1207_24025</name>
</gene>
<dbReference type="SUPFAM" id="SSF88697">
    <property type="entry name" value="PUA domain-like"/>
    <property type="match status" value="1"/>
</dbReference>
<name>A0ABV3PDU7_9ACTN</name>
<keyword evidence="3" id="KW-1185">Reference proteome</keyword>
<comment type="caution">
    <text evidence="2">The sequence shown here is derived from an EMBL/GenBank/DDBJ whole genome shotgun (WGS) entry which is preliminary data.</text>
</comment>
<dbReference type="Gene3D" id="3.10.590.10">
    <property type="entry name" value="ph1033 like domains"/>
    <property type="match status" value="1"/>
</dbReference>
<proteinExistence type="predicted"/>
<feature type="compositionally biased region" description="Basic and acidic residues" evidence="1">
    <location>
        <begin position="20"/>
        <end position="36"/>
    </location>
</feature>
<protein>
    <submittedName>
        <fullName evidence="2">EVE domain-containing protein</fullName>
    </submittedName>
</protein>
<accession>A0ABV3PDU7</accession>
<dbReference type="InterPro" id="IPR015947">
    <property type="entry name" value="PUA-like_sf"/>
</dbReference>
<evidence type="ECO:0000313" key="3">
    <source>
        <dbReference type="Proteomes" id="UP001555826"/>
    </source>
</evidence>
<reference evidence="2 3" key="1">
    <citation type="submission" date="2024-07" db="EMBL/GenBank/DDBJ databases">
        <authorList>
            <person name="Thanompreechachai J."/>
            <person name="Duangmal K."/>
        </authorList>
    </citation>
    <scope>NUCLEOTIDE SEQUENCE [LARGE SCALE GENOMIC DNA]</scope>
    <source>
        <strain evidence="2 3">KCTC 19886</strain>
    </source>
</reference>
<dbReference type="RefSeq" id="WP_367641322.1">
    <property type="nucleotide sequence ID" value="NZ_JBFNQN010000025.1"/>
</dbReference>
<evidence type="ECO:0000256" key="1">
    <source>
        <dbReference type="SAM" id="MobiDB-lite"/>
    </source>
</evidence>
<organism evidence="2 3">
    <name type="scientific">Kineococcus endophyticus</name>
    <dbReference type="NCBI Taxonomy" id="1181883"/>
    <lineage>
        <taxon>Bacteria</taxon>
        <taxon>Bacillati</taxon>
        <taxon>Actinomycetota</taxon>
        <taxon>Actinomycetes</taxon>
        <taxon>Kineosporiales</taxon>
        <taxon>Kineosporiaceae</taxon>
        <taxon>Kineococcus</taxon>
    </lineage>
</organism>
<feature type="region of interest" description="Disordered" evidence="1">
    <location>
        <begin position="14"/>
        <end position="36"/>
    </location>
</feature>
<evidence type="ECO:0000313" key="2">
    <source>
        <dbReference type="EMBL" id="MEW9267819.1"/>
    </source>
</evidence>
<dbReference type="EMBL" id="JBFNQN010000025">
    <property type="protein sequence ID" value="MEW9267819.1"/>
    <property type="molecule type" value="Genomic_DNA"/>
</dbReference>
<dbReference type="Proteomes" id="UP001555826">
    <property type="component" value="Unassembled WGS sequence"/>
</dbReference>